<dbReference type="SUPFAM" id="SSF53335">
    <property type="entry name" value="S-adenosyl-L-methionine-dependent methyltransferases"/>
    <property type="match status" value="1"/>
</dbReference>
<comment type="similarity">
    <text evidence="2">Belongs to the methyltransferase superfamily. Trimethylguanosine synthase family.</text>
</comment>
<feature type="non-terminal residue" evidence="10">
    <location>
        <position position="1"/>
    </location>
</feature>
<accession>A0A1D2A455</accession>
<evidence type="ECO:0000256" key="5">
    <source>
        <dbReference type="ARBA" id="ARBA00048763"/>
    </source>
</evidence>
<dbReference type="GO" id="GO:0071164">
    <property type="term" value="F:RNA cap trimethylguanosine synthase activity"/>
    <property type="evidence" value="ECO:0007669"/>
    <property type="project" value="TreeGrafter"/>
</dbReference>
<feature type="compositionally biased region" description="Low complexity" evidence="8">
    <location>
        <begin position="347"/>
        <end position="367"/>
    </location>
</feature>
<feature type="region of interest" description="Disordered" evidence="8">
    <location>
        <begin position="347"/>
        <end position="403"/>
    </location>
</feature>
<gene>
    <name evidence="10" type="ORF">g.5542</name>
</gene>
<dbReference type="Pfam" id="PF09445">
    <property type="entry name" value="Methyltransf_15"/>
    <property type="match status" value="1"/>
</dbReference>
<feature type="compositionally biased region" description="Basic residues" evidence="8">
    <location>
        <begin position="485"/>
        <end position="498"/>
    </location>
</feature>
<evidence type="ECO:0000256" key="3">
    <source>
        <dbReference type="ARBA" id="ARBA00047418"/>
    </source>
</evidence>
<feature type="region of interest" description="Disordered" evidence="8">
    <location>
        <begin position="472"/>
        <end position="503"/>
    </location>
</feature>
<dbReference type="InterPro" id="IPR029063">
    <property type="entry name" value="SAM-dependent_MTases_sf"/>
</dbReference>
<dbReference type="Pfam" id="PF00397">
    <property type="entry name" value="WW"/>
    <property type="match status" value="1"/>
</dbReference>
<dbReference type="InterPro" id="IPR001202">
    <property type="entry name" value="WW_dom"/>
</dbReference>
<dbReference type="InterPro" id="IPR036020">
    <property type="entry name" value="WW_dom_sf"/>
</dbReference>
<evidence type="ECO:0000256" key="1">
    <source>
        <dbReference type="ARBA" id="ARBA00018517"/>
    </source>
</evidence>
<reference evidence="10" key="1">
    <citation type="submission" date="2015-08" db="EMBL/GenBank/DDBJ databases">
        <authorList>
            <person name="Babu N.S."/>
            <person name="Beckwith C.J."/>
            <person name="Beseler K.G."/>
            <person name="Brison A."/>
            <person name="Carone J.V."/>
            <person name="Caskin T.P."/>
            <person name="Diamond M."/>
            <person name="Durham M.E."/>
            <person name="Foxe J.M."/>
            <person name="Go M."/>
            <person name="Henderson B.A."/>
            <person name="Jones I.B."/>
            <person name="McGettigan J.A."/>
            <person name="Micheletti S.J."/>
            <person name="Nasrallah M.E."/>
            <person name="Ortiz D."/>
            <person name="Piller C.R."/>
            <person name="Privatt S.R."/>
            <person name="Schneider S.L."/>
            <person name="Sharp S."/>
            <person name="Smith T.C."/>
            <person name="Stanton J.D."/>
            <person name="Ullery H.E."/>
            <person name="Wilson R.J."/>
            <person name="Serrano M.G."/>
            <person name="Buck G."/>
            <person name="Lee V."/>
            <person name="Wang Y."/>
            <person name="Carvalho R."/>
            <person name="Voegtly L."/>
            <person name="Shi R."/>
            <person name="Duckworth R."/>
            <person name="Johnson A."/>
            <person name="Loviza R."/>
            <person name="Walstead R."/>
            <person name="Shah Z."/>
            <person name="Kiflezghi M."/>
            <person name="Wade K."/>
            <person name="Ball S.L."/>
            <person name="Bradley K.W."/>
            <person name="Asai D.J."/>
            <person name="Bowman C.A."/>
            <person name="Russell D.A."/>
            <person name="Pope W.H."/>
            <person name="Jacobs-Sera D."/>
            <person name="Hendrix R.W."/>
            <person name="Hatfull G.F."/>
        </authorList>
    </citation>
    <scope>NUCLEOTIDE SEQUENCE</scope>
</reference>
<evidence type="ECO:0000256" key="8">
    <source>
        <dbReference type="SAM" id="MobiDB-lite"/>
    </source>
</evidence>
<feature type="region of interest" description="Disordered" evidence="8">
    <location>
        <begin position="267"/>
        <end position="321"/>
    </location>
</feature>
<evidence type="ECO:0000259" key="9">
    <source>
        <dbReference type="PROSITE" id="PS50020"/>
    </source>
</evidence>
<proteinExistence type="inferred from homology"/>
<dbReference type="GO" id="GO:0005634">
    <property type="term" value="C:nucleus"/>
    <property type="evidence" value="ECO:0007669"/>
    <property type="project" value="TreeGrafter"/>
</dbReference>
<dbReference type="PANTHER" id="PTHR14741">
    <property type="entry name" value="S-ADENOSYLMETHIONINE-DEPENDENT METHYLTRANSFERASE RELATED"/>
    <property type="match status" value="1"/>
</dbReference>
<comment type="catalytic activity">
    <reaction evidence="5">
        <text>a 5'-end (N(2),N(7)-dimethyl 5'-triphosphoguanosine)-ribonucleoside in snRNA + S-adenosyl-L-methionine = a 5'-end (N(2),N(2),N(7)-trimethyl 5'-triphosphoguanosine)-ribonucleoside in snRNA + S-adenosyl-L-homocysteine + H(+)</text>
        <dbReference type="Rhea" id="RHEA:78479"/>
        <dbReference type="Rhea" id="RHEA-COMP:19087"/>
        <dbReference type="Rhea" id="RHEA-COMP:19089"/>
        <dbReference type="ChEBI" id="CHEBI:15378"/>
        <dbReference type="ChEBI" id="CHEBI:57856"/>
        <dbReference type="ChEBI" id="CHEBI:59789"/>
        <dbReference type="ChEBI" id="CHEBI:167623"/>
        <dbReference type="ChEBI" id="CHEBI:172880"/>
    </reaction>
    <physiologicalReaction direction="left-to-right" evidence="5">
        <dbReference type="Rhea" id="RHEA:78480"/>
    </physiologicalReaction>
</comment>
<comment type="catalytic activity">
    <reaction evidence="4">
        <text>a 5'-end (N(7)-methyl 5'-triphosphoguanosine)-ribonucleoside in snoRNA + S-adenosyl-L-methionine = a 5'-end (N(2),N(7)-dimethyl 5'-triphosphoguanosine)-ribonucleoside in snoRNA + S-adenosyl-L-homocysteine + H(+)</text>
        <dbReference type="Rhea" id="RHEA:78475"/>
        <dbReference type="Rhea" id="RHEA-COMP:19086"/>
        <dbReference type="Rhea" id="RHEA-COMP:19088"/>
        <dbReference type="ChEBI" id="CHEBI:15378"/>
        <dbReference type="ChEBI" id="CHEBI:57856"/>
        <dbReference type="ChEBI" id="CHEBI:59789"/>
        <dbReference type="ChEBI" id="CHEBI:156461"/>
        <dbReference type="ChEBI" id="CHEBI:172880"/>
    </reaction>
    <physiologicalReaction direction="left-to-right" evidence="4">
        <dbReference type="Rhea" id="RHEA:78476"/>
    </physiologicalReaction>
</comment>
<feature type="domain" description="WW" evidence="9">
    <location>
        <begin position="183"/>
        <end position="211"/>
    </location>
</feature>
<dbReference type="Gene3D" id="3.40.50.150">
    <property type="entry name" value="Vaccinia Virus protein VP39"/>
    <property type="match status" value="1"/>
</dbReference>
<organism evidence="10">
    <name type="scientific">Auxenochlorella protothecoides</name>
    <name type="common">Green microalga</name>
    <name type="synonym">Chlorella protothecoides</name>
    <dbReference type="NCBI Taxonomy" id="3075"/>
    <lineage>
        <taxon>Eukaryota</taxon>
        <taxon>Viridiplantae</taxon>
        <taxon>Chlorophyta</taxon>
        <taxon>core chlorophytes</taxon>
        <taxon>Trebouxiophyceae</taxon>
        <taxon>Chlorellales</taxon>
        <taxon>Chlorellaceae</taxon>
        <taxon>Auxenochlorella</taxon>
    </lineage>
</organism>
<protein>
    <recommendedName>
        <fullName evidence="1">Trimethylguanosine synthase</fullName>
    </recommendedName>
    <alternativeName>
        <fullName evidence="7">Cap-specific guanine-N(2) methyltransferase</fullName>
    </alternativeName>
</protein>
<evidence type="ECO:0000256" key="2">
    <source>
        <dbReference type="ARBA" id="ARBA00025783"/>
    </source>
</evidence>
<comment type="catalytic activity">
    <reaction evidence="6">
        <text>a 5'-end (N(7)-methyl 5'-triphosphoguanosine)-ribonucleoside in snRNA + S-adenosyl-L-methionine = a 5'-end (N(2),N(7)-dimethyl 5'-triphosphoguanosine)-ribonucleoside in snRNA + S-adenosyl-L-homocysteine + H(+)</text>
        <dbReference type="Rhea" id="RHEA:78471"/>
        <dbReference type="Rhea" id="RHEA-COMP:19085"/>
        <dbReference type="Rhea" id="RHEA-COMP:19087"/>
        <dbReference type="ChEBI" id="CHEBI:15378"/>
        <dbReference type="ChEBI" id="CHEBI:57856"/>
        <dbReference type="ChEBI" id="CHEBI:59789"/>
        <dbReference type="ChEBI" id="CHEBI:156461"/>
        <dbReference type="ChEBI" id="CHEBI:172880"/>
    </reaction>
    <physiologicalReaction direction="left-to-right" evidence="6">
        <dbReference type="Rhea" id="RHEA:78472"/>
    </physiologicalReaction>
</comment>
<dbReference type="SUPFAM" id="SSF51045">
    <property type="entry name" value="WW domain"/>
    <property type="match status" value="1"/>
</dbReference>
<dbReference type="Gene3D" id="2.20.70.10">
    <property type="match status" value="1"/>
</dbReference>
<name>A0A1D2A455_AUXPR</name>
<evidence type="ECO:0000256" key="6">
    <source>
        <dbReference type="ARBA" id="ARBA00049075"/>
    </source>
</evidence>
<comment type="catalytic activity">
    <reaction evidence="3">
        <text>a 5'-end (N(2),N(7)-dimethyl 5'-triphosphoguanosine)-ribonucleoside in snoRNA + S-adenosyl-L-methionine = a 5'-end (N(2),N(2),N(7)-trimethyl 5'-triphosphoguanosine)-ribonucleoside in snoRNA + S-adenosyl-L-homocysteine + H(+)</text>
        <dbReference type="Rhea" id="RHEA:78507"/>
        <dbReference type="Rhea" id="RHEA-COMP:19088"/>
        <dbReference type="Rhea" id="RHEA-COMP:19090"/>
        <dbReference type="ChEBI" id="CHEBI:15378"/>
        <dbReference type="ChEBI" id="CHEBI:57856"/>
        <dbReference type="ChEBI" id="CHEBI:59789"/>
        <dbReference type="ChEBI" id="CHEBI:167623"/>
        <dbReference type="ChEBI" id="CHEBI:172880"/>
    </reaction>
    <physiologicalReaction direction="left-to-right" evidence="3">
        <dbReference type="Rhea" id="RHEA:78508"/>
    </physiologicalReaction>
</comment>
<dbReference type="EMBL" id="GDKF01004704">
    <property type="protein sequence ID" value="JAT73918.1"/>
    <property type="molecule type" value="Transcribed_RNA"/>
</dbReference>
<dbReference type="AlphaFoldDB" id="A0A1D2A455"/>
<evidence type="ECO:0000256" key="7">
    <source>
        <dbReference type="ARBA" id="ARBA00049790"/>
    </source>
</evidence>
<evidence type="ECO:0000256" key="4">
    <source>
        <dbReference type="ARBA" id="ARBA00048740"/>
    </source>
</evidence>
<sequence>RMCHLLRQGAQCDIFCIVKAHCKCARNQCHLPKLNLLVLGRPPASCGGCAAAIAGTATLIVSEVDTMTRSDVARAPIRTGADVSVTDPKRHEVGGCRMYTTFLEGPGLVWPARQSKEAVPLDPLDALDASRLVLEEGVAQELAHAGLPQAFGSKPGRQDESGIVMELQPHPGVQSEGGPCAEWQQAYDVDTGHFYYYSEATQEVQWEAPPEGFLPCAWTQETAPAQAPAAVQISYLAEIQLYKAYHGWPTEVAPEGKMAGPADAGAATEACAEDSPEAMDGPPGSAEAMQQSLSNSMRVPDAMRPPETGSGPFKDPASASGVHGAAAVDAGPALAGCMLNLSGAPFSSGAQEGQGESAAASGSVEAGTTLSSTADDQTTAPSIPGAEAMQASSPDAPGHDVDAVWQAGQDPDAATTALHSLPDLGGSGALEPLIQQLEDLEMVRPLIDSSPYGAEAEDGSAAVGASGIEPVEPESAAASPPAPKRPAKQRQASRRRGRDKTERPWWLPKDVPLAASKYWLQRYSLFSRFDDGIRLDQEGWFSVTPEVVAQHQARVVPLGSTALDPFAGVGGNVVALAEVAAAVIAVEIDAGRVELLRHNVAVYGLEDRVRCLQGDFFQLAEELKADFVFLSPPWGGPEYSAQAVYDVERMGGLGLSLTGLLDLAFQVVGARGVVAFLPRNADLAQCARSAGGRPCVAERVVLNGYLKGTTMYYGAAALRWLELRGAEEGEGAGDDRPPG</sequence>
<dbReference type="PROSITE" id="PS50020">
    <property type="entry name" value="WW_DOMAIN_2"/>
    <property type="match status" value="1"/>
</dbReference>
<evidence type="ECO:0000313" key="10">
    <source>
        <dbReference type="EMBL" id="JAT73918.1"/>
    </source>
</evidence>
<dbReference type="InterPro" id="IPR019012">
    <property type="entry name" value="RNA_cap_Gua-N2-MeTrfase"/>
</dbReference>
<feature type="compositionally biased region" description="Polar residues" evidence="8">
    <location>
        <begin position="288"/>
        <end position="297"/>
    </location>
</feature>
<dbReference type="PANTHER" id="PTHR14741:SF32">
    <property type="entry name" value="TRIMETHYLGUANOSINE SYNTHASE"/>
    <property type="match status" value="1"/>
</dbReference>
<dbReference type="CDD" id="cd00201">
    <property type="entry name" value="WW"/>
    <property type="match status" value="1"/>
</dbReference>
<feature type="compositionally biased region" description="Polar residues" evidence="8">
    <location>
        <begin position="368"/>
        <end position="381"/>
    </location>
</feature>